<accession>A0ABW0BN27</accession>
<evidence type="ECO:0000256" key="3">
    <source>
        <dbReference type="ARBA" id="ARBA00023239"/>
    </source>
</evidence>
<dbReference type="InterPro" id="IPR029045">
    <property type="entry name" value="ClpP/crotonase-like_dom_sf"/>
</dbReference>
<dbReference type="InterPro" id="IPR014748">
    <property type="entry name" value="Enoyl-CoA_hydra_C"/>
</dbReference>
<gene>
    <name evidence="4" type="ORF">ACFPGP_18340</name>
</gene>
<protein>
    <submittedName>
        <fullName evidence="4">Crotonase/enoyl-CoA hydratase family protein</fullName>
    </submittedName>
</protein>
<keyword evidence="5" id="KW-1185">Reference proteome</keyword>
<dbReference type="Proteomes" id="UP001596087">
    <property type="component" value="Unassembled WGS sequence"/>
</dbReference>
<dbReference type="InterPro" id="IPR001753">
    <property type="entry name" value="Enoyl-CoA_hydra/iso"/>
</dbReference>
<dbReference type="Gene3D" id="3.90.226.10">
    <property type="entry name" value="2-enoyl-CoA Hydratase, Chain A, domain 1"/>
    <property type="match status" value="1"/>
</dbReference>
<evidence type="ECO:0000256" key="1">
    <source>
        <dbReference type="ARBA" id="ARBA00005254"/>
    </source>
</evidence>
<dbReference type="Gene3D" id="1.10.12.10">
    <property type="entry name" value="Lyase 2-enoyl-coa Hydratase, Chain A, domain 2"/>
    <property type="match status" value="1"/>
</dbReference>
<dbReference type="Pfam" id="PF00378">
    <property type="entry name" value="ECH_1"/>
    <property type="match status" value="1"/>
</dbReference>
<proteinExistence type="inferred from homology"/>
<keyword evidence="2" id="KW-0443">Lipid metabolism</keyword>
<evidence type="ECO:0000313" key="4">
    <source>
        <dbReference type="EMBL" id="MFC5178645.1"/>
    </source>
</evidence>
<dbReference type="CDD" id="cd06558">
    <property type="entry name" value="crotonase-like"/>
    <property type="match status" value="1"/>
</dbReference>
<dbReference type="RefSeq" id="WP_378592320.1">
    <property type="nucleotide sequence ID" value="NZ_JBHSKD010000027.1"/>
</dbReference>
<dbReference type="EMBL" id="JBHSKD010000027">
    <property type="protein sequence ID" value="MFC5178645.1"/>
    <property type="molecule type" value="Genomic_DNA"/>
</dbReference>
<dbReference type="NCBIfam" id="NF005864">
    <property type="entry name" value="PRK07799.1"/>
    <property type="match status" value="1"/>
</dbReference>
<dbReference type="SUPFAM" id="SSF52096">
    <property type="entry name" value="ClpP/crotonase"/>
    <property type="match status" value="1"/>
</dbReference>
<comment type="similarity">
    <text evidence="1">Belongs to the enoyl-CoA hydratase/isomerase family.</text>
</comment>
<comment type="caution">
    <text evidence="4">The sequence shown here is derived from an EMBL/GenBank/DDBJ whole genome shotgun (WGS) entry which is preliminary data.</text>
</comment>
<evidence type="ECO:0000313" key="5">
    <source>
        <dbReference type="Proteomes" id="UP001596087"/>
    </source>
</evidence>
<keyword evidence="3" id="KW-0456">Lyase</keyword>
<name>A0ABW0BN27_9ACTN</name>
<reference evidence="5" key="1">
    <citation type="journal article" date="2019" name="Int. J. Syst. Evol. Microbiol.">
        <title>The Global Catalogue of Microorganisms (GCM) 10K type strain sequencing project: providing services to taxonomists for standard genome sequencing and annotation.</title>
        <authorList>
            <consortium name="The Broad Institute Genomics Platform"/>
            <consortium name="The Broad Institute Genome Sequencing Center for Infectious Disease"/>
            <person name="Wu L."/>
            <person name="Ma J."/>
        </authorList>
    </citation>
    <scope>NUCLEOTIDE SEQUENCE [LARGE SCALE GENOMIC DNA]</scope>
    <source>
        <strain evidence="5">DFY41</strain>
    </source>
</reference>
<organism evidence="4 5">
    <name type="scientific">Nocardioides taihuensis</name>
    <dbReference type="NCBI Taxonomy" id="1835606"/>
    <lineage>
        <taxon>Bacteria</taxon>
        <taxon>Bacillati</taxon>
        <taxon>Actinomycetota</taxon>
        <taxon>Actinomycetes</taxon>
        <taxon>Propionibacteriales</taxon>
        <taxon>Nocardioidaceae</taxon>
        <taxon>Nocardioides</taxon>
    </lineage>
</organism>
<sequence length="275" mass="28671">MSTAPETGPDAGAEPAPHALVELVGHTLVVTMNRPAKKNALSGEMLEIMADAWDRVNDDADVRVCILTGAGGAFCAGADLAAMSTSSPSDRFESGEFDPSVIKSLLKGFRLTKPLIAAVEGPAIAGGTEILQATDIRVAGESAKFGVSEPRWGLYPLGGSAVRLPRQIPYTVAADLLLTGRHVSAAEAREIGLVGHVVPDGTALEKAHELAGMIAANGPLAVQAVLRTIRASEGKHEDDCWRDDAAVGAAVFASNDAREGPRAFLERRTPQFTGT</sequence>
<dbReference type="PANTHER" id="PTHR11941">
    <property type="entry name" value="ENOYL-COA HYDRATASE-RELATED"/>
    <property type="match status" value="1"/>
</dbReference>
<dbReference type="PANTHER" id="PTHR11941:SF169">
    <property type="entry name" value="(7AS)-7A-METHYL-1,5-DIOXO-2,3,5,6,7,7A-HEXAHYDRO-1H-INDENE-CARBOXYL-COA HYDROLASE"/>
    <property type="match status" value="1"/>
</dbReference>
<evidence type="ECO:0000256" key="2">
    <source>
        <dbReference type="ARBA" id="ARBA00023098"/>
    </source>
</evidence>